<organism evidence="2 3">
    <name type="scientific">Methylomonas paludis</name>
    <dbReference type="NCBI Taxonomy" id="1173101"/>
    <lineage>
        <taxon>Bacteria</taxon>
        <taxon>Pseudomonadati</taxon>
        <taxon>Pseudomonadota</taxon>
        <taxon>Gammaproteobacteria</taxon>
        <taxon>Methylococcales</taxon>
        <taxon>Methylococcaceae</taxon>
        <taxon>Methylomonas</taxon>
    </lineage>
</organism>
<sequence length="287" mass="32653">MYFSSSQWLPSPQTLPAQRNIFAVGDIHGHYQALTALNAVIAMEIAAQPELEHTVIYLGDYIDRGPNSQKVLEILQAGPHQNVETIFLRGNHEQFLIDLLKFQPWVDDDYLECWHENGGDTTLRDLQISDYLHLRYTSAGLQTLSSKIAKALGPDLAQFLNKLQAIHRIGNYVFVHAGVDPQKPLAAQSEQEFLWIRTPFMQGGSDWQHDFTAVHGHSITIPSVYPHRISVDAGCYHTGMLCAVQIRGDKLRFIRVTQQPNYVWKHDFLGKDHWQWSEARPVVADFA</sequence>
<feature type="domain" description="Calcineurin-like phosphoesterase" evidence="1">
    <location>
        <begin position="21"/>
        <end position="126"/>
    </location>
</feature>
<proteinExistence type="predicted"/>
<dbReference type="Pfam" id="PF00149">
    <property type="entry name" value="Metallophos"/>
    <property type="match status" value="1"/>
</dbReference>
<dbReference type="PANTHER" id="PTHR42850">
    <property type="entry name" value="METALLOPHOSPHOESTERASE"/>
    <property type="match status" value="1"/>
</dbReference>
<evidence type="ECO:0000313" key="3">
    <source>
        <dbReference type="Proteomes" id="UP000676649"/>
    </source>
</evidence>
<name>A0A975MPA5_9GAMM</name>
<evidence type="ECO:0000313" key="2">
    <source>
        <dbReference type="EMBL" id="QWF71536.1"/>
    </source>
</evidence>
<dbReference type="Proteomes" id="UP000676649">
    <property type="component" value="Chromosome"/>
</dbReference>
<dbReference type="InterPro" id="IPR029052">
    <property type="entry name" value="Metallo-depent_PP-like"/>
</dbReference>
<reference evidence="2" key="1">
    <citation type="submission" date="2021-04" db="EMBL/GenBank/DDBJ databases">
        <title>Draft genome sequence data of methanotrophic Methylovulum sp. strain S1L and Methylomonas sp. strain S2AM isolated from boreal lake water columns.</title>
        <authorList>
            <person name="Rissanen A.J."/>
            <person name="Mangayil R."/>
            <person name="Svenning M.M."/>
            <person name="Khanongnuch R."/>
        </authorList>
    </citation>
    <scope>NUCLEOTIDE SEQUENCE</scope>
    <source>
        <strain evidence="2">S2AM</strain>
    </source>
</reference>
<dbReference type="PRINTS" id="PR00114">
    <property type="entry name" value="STPHPHTASE"/>
</dbReference>
<accession>A0A975MPA5</accession>
<dbReference type="GO" id="GO:0008803">
    <property type="term" value="F:bis(5'-nucleosyl)-tetraphosphatase (symmetrical) activity"/>
    <property type="evidence" value="ECO:0007669"/>
    <property type="project" value="TreeGrafter"/>
</dbReference>
<dbReference type="SUPFAM" id="SSF56300">
    <property type="entry name" value="Metallo-dependent phosphatases"/>
    <property type="match status" value="1"/>
</dbReference>
<dbReference type="AlphaFoldDB" id="A0A975MPA5"/>
<dbReference type="RefSeq" id="WP_215583319.1">
    <property type="nucleotide sequence ID" value="NZ_CP073754.1"/>
</dbReference>
<dbReference type="InterPro" id="IPR006186">
    <property type="entry name" value="Ser/Thr-sp_prot-phosphatase"/>
</dbReference>
<protein>
    <submittedName>
        <fullName evidence="2">Serine/threonine protein phosphatase</fullName>
    </submittedName>
</protein>
<dbReference type="PANTHER" id="PTHR42850:SF4">
    <property type="entry name" value="ZINC-DEPENDENT ENDOPOLYPHOSPHATASE"/>
    <property type="match status" value="1"/>
</dbReference>
<dbReference type="EMBL" id="CP073754">
    <property type="protein sequence ID" value="QWF71536.1"/>
    <property type="molecule type" value="Genomic_DNA"/>
</dbReference>
<evidence type="ECO:0000259" key="1">
    <source>
        <dbReference type="Pfam" id="PF00149"/>
    </source>
</evidence>
<keyword evidence="3" id="KW-1185">Reference proteome</keyword>
<dbReference type="GO" id="GO:0016791">
    <property type="term" value="F:phosphatase activity"/>
    <property type="evidence" value="ECO:0007669"/>
    <property type="project" value="TreeGrafter"/>
</dbReference>
<dbReference type="GO" id="GO:0110154">
    <property type="term" value="P:RNA decapping"/>
    <property type="evidence" value="ECO:0007669"/>
    <property type="project" value="TreeGrafter"/>
</dbReference>
<dbReference type="InterPro" id="IPR004843">
    <property type="entry name" value="Calcineurin-like_PHP"/>
</dbReference>
<dbReference type="Gene3D" id="3.60.21.10">
    <property type="match status" value="1"/>
</dbReference>
<gene>
    <name evidence="2" type="ORF">KEF85_03385</name>
</gene>
<dbReference type="GO" id="GO:0005737">
    <property type="term" value="C:cytoplasm"/>
    <property type="evidence" value="ECO:0007669"/>
    <property type="project" value="TreeGrafter"/>
</dbReference>
<dbReference type="KEGG" id="mpad:KEF85_03385"/>
<dbReference type="InterPro" id="IPR050126">
    <property type="entry name" value="Ap4A_hydrolase"/>
</dbReference>